<keyword evidence="3" id="KW-0812">Transmembrane</keyword>
<dbReference type="OMA" id="MFALNIM"/>
<proteinExistence type="predicted"/>
<dbReference type="Proteomes" id="UP000005222">
    <property type="component" value="Chromosome J"/>
</dbReference>
<feature type="compositionally biased region" description="Basic and acidic residues" evidence="2">
    <location>
        <begin position="195"/>
        <end position="204"/>
    </location>
</feature>
<keyword evidence="1" id="KW-0175">Coiled coil</keyword>
<dbReference type="AlphaFoldDB" id="G8YBM8"/>
<dbReference type="eggNOG" id="ENOG502RQ02">
    <property type="taxonomic scope" value="Eukaryota"/>
</dbReference>
<dbReference type="EMBL" id="FO082050">
    <property type="protein sequence ID" value="CCE82359.1"/>
    <property type="molecule type" value="Genomic_DNA"/>
</dbReference>
<keyword evidence="3" id="KW-0472">Membrane</keyword>
<evidence type="ECO:0000256" key="2">
    <source>
        <dbReference type="SAM" id="MobiDB-lite"/>
    </source>
</evidence>
<dbReference type="STRING" id="559304.G8YBM8"/>
<organism evidence="4 5">
    <name type="scientific">Pichia sorbitophila (strain ATCC MYA-4447 / BCRC 22081 / CBS 7064 / NBRC 10061 / NRRL Y-12695)</name>
    <name type="common">Hybrid yeast</name>
    <dbReference type="NCBI Taxonomy" id="559304"/>
    <lineage>
        <taxon>Eukaryota</taxon>
        <taxon>Fungi</taxon>
        <taxon>Dikarya</taxon>
        <taxon>Ascomycota</taxon>
        <taxon>Saccharomycotina</taxon>
        <taxon>Pichiomycetes</taxon>
        <taxon>Debaryomycetaceae</taxon>
        <taxon>Millerozyma</taxon>
    </lineage>
</organism>
<evidence type="ECO:0000256" key="3">
    <source>
        <dbReference type="SAM" id="Phobius"/>
    </source>
</evidence>
<gene>
    <name evidence="4" type="primary">Piso0_002082</name>
    <name evidence="4" type="ORF">GNLVRS01_PISO0J04277g</name>
</gene>
<protein>
    <submittedName>
        <fullName evidence="4">Piso0_002082 protein</fullName>
    </submittedName>
</protein>
<feature type="compositionally biased region" description="Low complexity" evidence="2">
    <location>
        <begin position="184"/>
        <end position="194"/>
    </location>
</feature>
<name>G8YBM8_PICSO</name>
<keyword evidence="3" id="KW-1133">Transmembrane helix</keyword>
<feature type="coiled-coil region" evidence="1">
    <location>
        <begin position="252"/>
        <end position="279"/>
    </location>
</feature>
<dbReference type="HOGENOM" id="CLU_621148_0_0_1"/>
<dbReference type="InParanoid" id="G8YBM8"/>
<sequence>MDGSPSSPSEELLNICWDRVTSGSSIKEYIYVTQVFNLIIELQKLTATVSLLTEEESKLLSTMMHNKASLKLYRHELVPFLLRLVHYNDIDSFLRDRGDIRYSDIRRIVSSETPRRGRYSDFKSYSTENAPELPYNTSTPLVKEQSKRQMLSPPLSPIFNKPRLNPTSADRFLSDKIPPKHAFPGGLSEPPLSGGRDHSSVDNHLRVRDLERELESLRGYSEALETQLEKQKRYGTYDPNKERKVLDLMSKNADRERKIASLQEVCDKYRDELHIYKTEIDKKDRLLQEVLQGLKAQESYINTLNVKLGIKDEEPTSSSKLKTFMVSLPFIKQYYFYHKYRTDLKDYRMLLVNLTALILATVMLIQFLKFLLILIIFLFPKFSWQTHHTDNYITDTLELRLKPSFFSWWKEIEWLEYSIYIIKDWFDK</sequence>
<dbReference type="OrthoDB" id="4007944at2759"/>
<evidence type="ECO:0000313" key="5">
    <source>
        <dbReference type="Proteomes" id="UP000005222"/>
    </source>
</evidence>
<feature type="region of interest" description="Disordered" evidence="2">
    <location>
        <begin position="119"/>
        <end position="204"/>
    </location>
</feature>
<evidence type="ECO:0000256" key="1">
    <source>
        <dbReference type="SAM" id="Coils"/>
    </source>
</evidence>
<keyword evidence="5" id="KW-1185">Reference proteome</keyword>
<reference evidence="4 5" key="1">
    <citation type="journal article" date="2012" name="G3 (Bethesda)">
        <title>Pichia sorbitophila, an interspecies yeast hybrid reveals early steps of genome resolution following polyploidization.</title>
        <authorList>
            <person name="Leh Louis V."/>
            <person name="Despons L."/>
            <person name="Friedrich A."/>
            <person name="Martin T."/>
            <person name="Durrens P."/>
            <person name="Casaregola S."/>
            <person name="Neuveglise C."/>
            <person name="Fairhead C."/>
            <person name="Marck C."/>
            <person name="Cruz J.A."/>
            <person name="Straub M.L."/>
            <person name="Kugler V."/>
            <person name="Sacerdot C."/>
            <person name="Uzunov Z."/>
            <person name="Thierry A."/>
            <person name="Weiss S."/>
            <person name="Bleykasten C."/>
            <person name="De Montigny J."/>
            <person name="Jacques N."/>
            <person name="Jung P."/>
            <person name="Lemaire M."/>
            <person name="Mallet S."/>
            <person name="Morel G."/>
            <person name="Richard G.F."/>
            <person name="Sarkar A."/>
            <person name="Savel G."/>
            <person name="Schacherer J."/>
            <person name="Seret M.L."/>
            <person name="Talla E."/>
            <person name="Samson G."/>
            <person name="Jubin C."/>
            <person name="Poulain J."/>
            <person name="Vacherie B."/>
            <person name="Barbe V."/>
            <person name="Pelletier E."/>
            <person name="Sherman D.J."/>
            <person name="Westhof E."/>
            <person name="Weissenbach J."/>
            <person name="Baret P.V."/>
            <person name="Wincker P."/>
            <person name="Gaillardin C."/>
            <person name="Dujon B."/>
            <person name="Souciet J.L."/>
        </authorList>
    </citation>
    <scope>NUCLEOTIDE SEQUENCE [LARGE SCALE GENOMIC DNA]</scope>
    <source>
        <strain evidence="5">ATCC MYA-4447 / BCRC 22081 / CBS 7064 / NBRC 10061 / NRRL Y-12695</strain>
    </source>
</reference>
<feature type="compositionally biased region" description="Polar residues" evidence="2">
    <location>
        <begin position="123"/>
        <end position="140"/>
    </location>
</feature>
<feature type="transmembrane region" description="Helical" evidence="3">
    <location>
        <begin position="350"/>
        <end position="379"/>
    </location>
</feature>
<accession>G8YBM8</accession>
<evidence type="ECO:0000313" key="4">
    <source>
        <dbReference type="EMBL" id="CCE82359.1"/>
    </source>
</evidence>